<proteinExistence type="predicted"/>
<accession>A0A382JZ01</accession>
<dbReference type="EMBL" id="UINC01077174">
    <property type="protein sequence ID" value="SVC17049.1"/>
    <property type="molecule type" value="Genomic_DNA"/>
</dbReference>
<protein>
    <submittedName>
        <fullName evidence="1">Uncharacterized protein</fullName>
    </submittedName>
</protein>
<feature type="non-terminal residue" evidence="1">
    <location>
        <position position="1"/>
    </location>
</feature>
<reference evidence="1" key="1">
    <citation type="submission" date="2018-05" db="EMBL/GenBank/DDBJ databases">
        <authorList>
            <person name="Lanie J.A."/>
            <person name="Ng W.-L."/>
            <person name="Kazmierczak K.M."/>
            <person name="Andrzejewski T.M."/>
            <person name="Davidsen T.M."/>
            <person name="Wayne K.J."/>
            <person name="Tettelin H."/>
            <person name="Glass J.I."/>
            <person name="Rusch D."/>
            <person name="Podicherti R."/>
            <person name="Tsui H.-C.T."/>
            <person name="Winkler M.E."/>
        </authorList>
    </citation>
    <scope>NUCLEOTIDE SEQUENCE</scope>
</reference>
<evidence type="ECO:0000313" key="1">
    <source>
        <dbReference type="EMBL" id="SVC17049.1"/>
    </source>
</evidence>
<gene>
    <name evidence="1" type="ORF">METZ01_LOCUS269903</name>
</gene>
<dbReference type="AlphaFoldDB" id="A0A382JZ01"/>
<name>A0A382JZ01_9ZZZZ</name>
<organism evidence="1">
    <name type="scientific">marine metagenome</name>
    <dbReference type="NCBI Taxonomy" id="408172"/>
    <lineage>
        <taxon>unclassified sequences</taxon>
        <taxon>metagenomes</taxon>
        <taxon>ecological metagenomes</taxon>
    </lineage>
</organism>
<sequence length="233" mass="27888">REKLPTKKFMCLMGRRQWFRENLWKYIDWNEDIKNSSHVSYIERRIILEKKIESTSKHRILNGESGPQLDIGLDKYYKDSYISIIPETSAGVYVSEKTTKVLYYGHPFIMFNPSMHLTVKKVGMLEKLREWGFQTFPELFDESYDDLPLFEPRGFFTKNPNYYTNIMSDDVEIRWKAFTKNIERLVDMDIKDLHKLCESVEEKCIHNRKTLMNLKIPTEELLSKLKNIVERLK</sequence>